<evidence type="ECO:0000256" key="1">
    <source>
        <dbReference type="ARBA" id="ARBA00022737"/>
    </source>
</evidence>
<keyword evidence="2 3" id="KW-0694">RNA-binding</keyword>
<reference evidence="6" key="1">
    <citation type="submission" date="2017-05" db="UniProtKB">
        <authorList>
            <consortium name="EnsemblMetazoa"/>
        </authorList>
    </citation>
    <scope>IDENTIFICATION</scope>
</reference>
<dbReference type="GO" id="GO:0003723">
    <property type="term" value="F:RNA binding"/>
    <property type="evidence" value="ECO:0007669"/>
    <property type="project" value="UniProtKB-UniRule"/>
</dbReference>
<dbReference type="EnsemblMetazoa" id="Aqu2.1.38427_001">
    <property type="protein sequence ID" value="Aqu2.1.38427_001"/>
    <property type="gene ID" value="Aqu2.1.38427"/>
</dbReference>
<dbReference type="SUPFAM" id="SSF54768">
    <property type="entry name" value="dsRNA-binding domain-like"/>
    <property type="match status" value="3"/>
</dbReference>
<feature type="compositionally biased region" description="Low complexity" evidence="4">
    <location>
        <begin position="440"/>
        <end position="456"/>
    </location>
</feature>
<dbReference type="AlphaFoldDB" id="A0A1X7VG01"/>
<proteinExistence type="predicted"/>
<accession>A0A1X7VG01</accession>
<evidence type="ECO:0000256" key="2">
    <source>
        <dbReference type="ARBA" id="ARBA00022884"/>
    </source>
</evidence>
<dbReference type="PROSITE" id="PS50137">
    <property type="entry name" value="DS_RBD"/>
    <property type="match status" value="1"/>
</dbReference>
<feature type="domain" description="DRBM" evidence="5">
    <location>
        <begin position="3"/>
        <end position="68"/>
    </location>
</feature>
<feature type="region of interest" description="Disordered" evidence="4">
    <location>
        <begin position="374"/>
        <end position="461"/>
    </location>
</feature>
<dbReference type="Pfam" id="PF00035">
    <property type="entry name" value="dsrm"/>
    <property type="match status" value="3"/>
</dbReference>
<keyword evidence="1" id="KW-0677">Repeat</keyword>
<organism evidence="6">
    <name type="scientific">Amphimedon queenslandica</name>
    <name type="common">Sponge</name>
    <dbReference type="NCBI Taxonomy" id="400682"/>
    <lineage>
        <taxon>Eukaryota</taxon>
        <taxon>Metazoa</taxon>
        <taxon>Porifera</taxon>
        <taxon>Demospongiae</taxon>
        <taxon>Heteroscleromorpha</taxon>
        <taxon>Haplosclerida</taxon>
        <taxon>Niphatidae</taxon>
        <taxon>Amphimedon</taxon>
    </lineage>
</organism>
<sequence length="656" mass="70982">MAFKKTELNDYCQMNKIPMEGYDTRQTRNGFVSSLRCGNILFRSSGSHPTKKSAENDVASVALRELRSRDPVDPKSGQVSEAIDKTEDFAAKANQNFGPTPAQYFPPSPNKNFGAMPQIPSPVKATVPCTAVPTGLKSDYERVNQLLIRYCHLNQIPIWHKVSNNGSNRHNAMVRIGDKEYADPNEHPSFDEAKHSVNMLAMKELRVEEFLRQAAAGQMPPVMPALHYIQQPLPTNNTHLPNNPGPVPYYTQPVLAPTSVGSHPVVGATAHHQYKDNSPPVNSSSEGLLISRGGNDGTFVHNQRVQLDGSMDTPVSDNSIVSVSWNQGVLLTPDAFIQAANTSKPVLSNHQQSIASKPNASTITPTVNVTSKPISSIPSTHSSVVPPGSTAPPPLPPVTLPSPTSLLTIPTFPASLPLPTRNNAKKKRNNAESPTEQFKPPLNSSSPSLMASSSIPQASNNQGVTSLNIVPSHSFPVSVPSHSPSVPTEETGGGGTVEMYYKQVLNDYVQKQRLPLPLFTTEYPENSLGYIGIVTLDGVEYRSPPDKNKKRALNLAAREALVSHGVIRDAEPSLPSVQSNVSYKNILQEYYQKNKYPMPQYSTVGVGNGKFVCSLTCTVSHGSRQVTFKGIECTTKKLAEQSAAETACIALGLKSS</sequence>
<evidence type="ECO:0000256" key="4">
    <source>
        <dbReference type="SAM" id="MobiDB-lite"/>
    </source>
</evidence>
<evidence type="ECO:0000259" key="5">
    <source>
        <dbReference type="PROSITE" id="PS50137"/>
    </source>
</evidence>
<dbReference type="PANTHER" id="PTHR46031:SF26">
    <property type="entry name" value="DOUBLE-STRANDED RNA-BINDING PROTEIN 2"/>
    <property type="match status" value="1"/>
</dbReference>
<name>A0A1X7VG01_AMPQE</name>
<feature type="compositionally biased region" description="Low complexity" evidence="4">
    <location>
        <begin position="401"/>
        <end position="413"/>
    </location>
</feature>
<protein>
    <recommendedName>
        <fullName evidence="5">DRBM domain-containing protein</fullName>
    </recommendedName>
</protein>
<dbReference type="PANTHER" id="PTHR46031">
    <property type="match status" value="1"/>
</dbReference>
<dbReference type="SMART" id="SM00358">
    <property type="entry name" value="DSRM"/>
    <property type="match status" value="3"/>
</dbReference>
<dbReference type="InterPro" id="IPR014720">
    <property type="entry name" value="dsRBD_dom"/>
</dbReference>
<evidence type="ECO:0000313" key="6">
    <source>
        <dbReference type="EnsemblMetazoa" id="Aqu2.1.38427_001"/>
    </source>
</evidence>
<feature type="compositionally biased region" description="Pro residues" evidence="4">
    <location>
        <begin position="389"/>
        <end position="400"/>
    </location>
</feature>
<dbReference type="Gene3D" id="3.30.160.20">
    <property type="match status" value="3"/>
</dbReference>
<dbReference type="STRING" id="400682.A0A1X7VG01"/>
<evidence type="ECO:0000256" key="3">
    <source>
        <dbReference type="PROSITE-ProRule" id="PRU00266"/>
    </source>
</evidence>
<dbReference type="InParanoid" id="A0A1X7VG01"/>